<dbReference type="InterPro" id="IPR036291">
    <property type="entry name" value="NAD(P)-bd_dom_sf"/>
</dbReference>
<name>A0A254TGN1_9BURK</name>
<keyword evidence="1" id="KW-0521">NADP</keyword>
<dbReference type="InterPro" id="IPR002347">
    <property type="entry name" value="SDR_fam"/>
</dbReference>
<keyword evidence="2" id="KW-0560">Oxidoreductase</keyword>
<comment type="caution">
    <text evidence="3">The sequence shown here is derived from an EMBL/GenBank/DDBJ whole genome shotgun (WGS) entry which is preliminary data.</text>
</comment>
<dbReference type="OrthoDB" id="9775864at2"/>
<evidence type="ECO:0000313" key="3">
    <source>
        <dbReference type="EMBL" id="OWW21819.1"/>
    </source>
</evidence>
<proteinExistence type="predicted"/>
<reference evidence="3 4" key="1">
    <citation type="submission" date="2016-02" db="EMBL/GenBank/DDBJ databases">
        <authorList>
            <person name="Wen L."/>
            <person name="He K."/>
            <person name="Yang H."/>
        </authorList>
    </citation>
    <scope>NUCLEOTIDE SEQUENCE [LARGE SCALE GENOMIC DNA]</scope>
    <source>
        <strain evidence="3 4">TSA40</strain>
    </source>
</reference>
<keyword evidence="4" id="KW-1185">Reference proteome</keyword>
<dbReference type="PRINTS" id="PR00081">
    <property type="entry name" value="GDHRDH"/>
</dbReference>
<accession>A0A254TGN1</accession>
<dbReference type="GO" id="GO:0008670">
    <property type="term" value="F:2,4-dienoyl-CoA reductase (NADPH) activity"/>
    <property type="evidence" value="ECO:0007669"/>
    <property type="project" value="InterPro"/>
</dbReference>
<dbReference type="InterPro" id="IPR045017">
    <property type="entry name" value="DECR2-like"/>
</dbReference>
<gene>
    <name evidence="3" type="ORF">AYR66_22310</name>
</gene>
<dbReference type="SUPFAM" id="SSF51735">
    <property type="entry name" value="NAD(P)-binding Rossmann-fold domains"/>
    <property type="match status" value="1"/>
</dbReference>
<dbReference type="RefSeq" id="WP_088708662.1">
    <property type="nucleotide sequence ID" value="NZ_LSTO01000001.1"/>
</dbReference>
<evidence type="ECO:0000256" key="2">
    <source>
        <dbReference type="ARBA" id="ARBA00023002"/>
    </source>
</evidence>
<evidence type="ECO:0000256" key="1">
    <source>
        <dbReference type="ARBA" id="ARBA00022857"/>
    </source>
</evidence>
<protein>
    <submittedName>
        <fullName evidence="3">Short-chain dehydrogenase</fullName>
    </submittedName>
</protein>
<dbReference type="GO" id="GO:0009062">
    <property type="term" value="P:fatty acid catabolic process"/>
    <property type="evidence" value="ECO:0007669"/>
    <property type="project" value="InterPro"/>
</dbReference>
<dbReference type="AlphaFoldDB" id="A0A254TGN1"/>
<dbReference type="PANTHER" id="PTHR43296:SF2">
    <property type="entry name" value="PEROXISOMAL 2,4-DIENOYL-COA REDUCTASE [(3E)-ENOYL-COA-PRODUCING]"/>
    <property type="match status" value="1"/>
</dbReference>
<sequence>MFQPKLMQGKRILVTGGGTGLGRAMAERYLSLGADIYICGRRKQVCDETAQELMAAHGGSVKTFGIDIRDAAAVDDMVEQIFADGPLTGLVNNAAGNFISPTSALSPKGFDAIANIVMHGTFYVTHAVGKRWVDMAMKGQWKPEDGYRSVISIIVTWVLNGGPFVVPSAMSKSAIHAMTMSLATEWAQYGIRLNAIGPGEIPTEGMSKRLNPGEEPDARSAKTNPMGRAGKMEELQNLATFLMADGCDWLTGQAIMMDGGHHLATGGNFYELRSWSADQWKEARDRIEAQNKKDKEQRTA</sequence>
<dbReference type="EMBL" id="LSTO01000001">
    <property type="protein sequence ID" value="OWW21819.1"/>
    <property type="molecule type" value="Genomic_DNA"/>
</dbReference>
<dbReference type="Proteomes" id="UP000197535">
    <property type="component" value="Unassembled WGS sequence"/>
</dbReference>
<dbReference type="Pfam" id="PF13561">
    <property type="entry name" value="adh_short_C2"/>
    <property type="match status" value="1"/>
</dbReference>
<evidence type="ECO:0000313" key="4">
    <source>
        <dbReference type="Proteomes" id="UP000197535"/>
    </source>
</evidence>
<dbReference type="PANTHER" id="PTHR43296">
    <property type="entry name" value="PEROXISOMAL 2,4-DIENOYL-COA REDUCTASE"/>
    <property type="match status" value="1"/>
</dbReference>
<dbReference type="Gene3D" id="3.40.50.720">
    <property type="entry name" value="NAD(P)-binding Rossmann-like Domain"/>
    <property type="match status" value="1"/>
</dbReference>
<organism evidence="3 4">
    <name type="scientific">Noviherbaspirillum denitrificans</name>
    <dbReference type="NCBI Taxonomy" id="1968433"/>
    <lineage>
        <taxon>Bacteria</taxon>
        <taxon>Pseudomonadati</taxon>
        <taxon>Pseudomonadota</taxon>
        <taxon>Betaproteobacteria</taxon>
        <taxon>Burkholderiales</taxon>
        <taxon>Oxalobacteraceae</taxon>
        <taxon>Noviherbaspirillum</taxon>
    </lineage>
</organism>